<reference evidence="1 2" key="1">
    <citation type="submission" date="2007-01" db="EMBL/GenBank/DDBJ databases">
        <authorList>
            <person name="Haygood M."/>
            <person name="Podell S."/>
            <person name="Anderson C."/>
            <person name="Hopkinson B."/>
            <person name="Roe K."/>
            <person name="Barbeau K."/>
            <person name="Gaasterland T."/>
            <person name="Ferriera S."/>
            <person name="Johnson J."/>
            <person name="Kravitz S."/>
            <person name="Beeson K."/>
            <person name="Sutton G."/>
            <person name="Rogers Y.-H."/>
            <person name="Friedman R."/>
            <person name="Frazier M."/>
            <person name="Venter J.C."/>
        </authorList>
    </citation>
    <scope>NUCLEOTIDE SEQUENCE [LARGE SCALE GENOMIC DNA]</scope>
    <source>
        <strain evidence="1 2">ATCC 23134</strain>
    </source>
</reference>
<dbReference type="AlphaFoldDB" id="A1ZWC6"/>
<proteinExistence type="predicted"/>
<comment type="caution">
    <text evidence="1">The sequence shown here is derived from an EMBL/GenBank/DDBJ whole genome shotgun (WGS) entry which is preliminary data.</text>
</comment>
<feature type="non-terminal residue" evidence="1">
    <location>
        <position position="32"/>
    </location>
</feature>
<keyword evidence="2" id="KW-1185">Reference proteome</keyword>
<gene>
    <name evidence="1" type="ORF">M23134_04544</name>
</gene>
<evidence type="ECO:0000313" key="1">
    <source>
        <dbReference type="EMBL" id="EAY25363.1"/>
    </source>
</evidence>
<name>A1ZWC6_MICM2</name>
<dbReference type="Proteomes" id="UP000004095">
    <property type="component" value="Unassembled WGS sequence"/>
</dbReference>
<evidence type="ECO:0000313" key="2">
    <source>
        <dbReference type="Proteomes" id="UP000004095"/>
    </source>
</evidence>
<protein>
    <submittedName>
        <fullName evidence="1">Uncharacterized protein</fullName>
    </submittedName>
</protein>
<accession>A1ZWC6</accession>
<sequence length="32" mass="3919">MPIYFYQHISRLDVFACYIGRTTFYNFAYFIG</sequence>
<organism evidence="1 2">
    <name type="scientific">Microscilla marina ATCC 23134</name>
    <dbReference type="NCBI Taxonomy" id="313606"/>
    <lineage>
        <taxon>Bacteria</taxon>
        <taxon>Pseudomonadati</taxon>
        <taxon>Bacteroidota</taxon>
        <taxon>Cytophagia</taxon>
        <taxon>Cytophagales</taxon>
        <taxon>Microscillaceae</taxon>
        <taxon>Microscilla</taxon>
    </lineage>
</organism>
<dbReference type="EMBL" id="AAWS01000050">
    <property type="protein sequence ID" value="EAY25363.1"/>
    <property type="molecule type" value="Genomic_DNA"/>
</dbReference>